<dbReference type="GeneID" id="63814478"/>
<dbReference type="VEuPathDB" id="FungiDB:P175DRAFT_0503293"/>
<dbReference type="Proteomes" id="UP000244073">
    <property type="component" value="Unassembled WGS sequence"/>
</dbReference>
<gene>
    <name evidence="1" type="ORF">P175DRAFT_0503293</name>
</gene>
<organism evidence="1 2">
    <name type="scientific">Aspergillus ochraceoroseus IBT 24754</name>
    <dbReference type="NCBI Taxonomy" id="1392256"/>
    <lineage>
        <taxon>Eukaryota</taxon>
        <taxon>Fungi</taxon>
        <taxon>Dikarya</taxon>
        <taxon>Ascomycota</taxon>
        <taxon>Pezizomycotina</taxon>
        <taxon>Eurotiomycetes</taxon>
        <taxon>Eurotiomycetidae</taxon>
        <taxon>Eurotiales</taxon>
        <taxon>Aspergillaceae</taxon>
        <taxon>Aspergillus</taxon>
        <taxon>Aspergillus subgen. Nidulantes</taxon>
    </lineage>
</organism>
<name>A0A2T5LQC4_9EURO</name>
<sequence length="89" mass="9541">MYDMMLQSVKNKKGDHFAASGNNDRIWNSFIDYYSNPWLRIVSAGWLGPAYRVTAQVNIVNPAGSHCGAMGCGEGRSGVGAVMSGLDAV</sequence>
<evidence type="ECO:0000313" key="2">
    <source>
        <dbReference type="Proteomes" id="UP000244073"/>
    </source>
</evidence>
<dbReference type="EMBL" id="MSFN02000007">
    <property type="protein sequence ID" value="PTU18492.1"/>
    <property type="molecule type" value="Genomic_DNA"/>
</dbReference>
<dbReference type="RefSeq" id="XP_040749884.1">
    <property type="nucleotide sequence ID" value="XM_040897596.1"/>
</dbReference>
<reference evidence="1 2" key="1">
    <citation type="journal article" date="2018" name="Proc. Natl. Acad. Sci. U.S.A.">
        <title>Linking secondary metabolites to gene clusters through genome sequencing of six diverse Aspergillus species.</title>
        <authorList>
            <person name="Kaerboelling I."/>
            <person name="Vesth T.C."/>
            <person name="Frisvad J.C."/>
            <person name="Nybo J.L."/>
            <person name="Theobald S."/>
            <person name="Kuo A."/>
            <person name="Bowyer P."/>
            <person name="Matsuda Y."/>
            <person name="Mondo S."/>
            <person name="Lyhne E.K."/>
            <person name="Kogle M.E."/>
            <person name="Clum A."/>
            <person name="Lipzen A."/>
            <person name="Salamov A."/>
            <person name="Ngan C.Y."/>
            <person name="Daum C."/>
            <person name="Chiniquy J."/>
            <person name="Barry K."/>
            <person name="LaButti K."/>
            <person name="Haridas S."/>
            <person name="Simmons B.A."/>
            <person name="Magnuson J.K."/>
            <person name="Mortensen U.H."/>
            <person name="Larsen T.O."/>
            <person name="Grigoriev I.V."/>
            <person name="Baker S.E."/>
            <person name="Andersen M.R."/>
        </authorList>
    </citation>
    <scope>NUCLEOTIDE SEQUENCE [LARGE SCALE GENOMIC DNA]</scope>
    <source>
        <strain evidence="1 2">IBT 24754</strain>
    </source>
</reference>
<dbReference type="AlphaFoldDB" id="A0A2T5LQC4"/>
<dbReference type="OrthoDB" id="187894at2759"/>
<comment type="caution">
    <text evidence="1">The sequence shown here is derived from an EMBL/GenBank/DDBJ whole genome shotgun (WGS) entry which is preliminary data.</text>
</comment>
<evidence type="ECO:0000313" key="1">
    <source>
        <dbReference type="EMBL" id="PTU18492.1"/>
    </source>
</evidence>
<accession>A0A2T5LQC4</accession>
<proteinExistence type="predicted"/>
<protein>
    <submittedName>
        <fullName evidence="1">Uncharacterized protein</fullName>
    </submittedName>
</protein>